<proteinExistence type="predicted"/>
<reference evidence="1 2" key="2">
    <citation type="journal article" date="2010" name="Stand. Genomic Sci.">
        <title>Complete genome sequence of Nakamurella multipartita type strain (Y-104).</title>
        <authorList>
            <person name="Tice H."/>
            <person name="Mayilraj S."/>
            <person name="Sims D."/>
            <person name="Lapidus A."/>
            <person name="Nolan M."/>
            <person name="Lucas S."/>
            <person name="Glavina Del Rio T."/>
            <person name="Copeland A."/>
            <person name="Cheng J.F."/>
            <person name="Meincke L."/>
            <person name="Bruce D."/>
            <person name="Goodwin L."/>
            <person name="Pitluck S."/>
            <person name="Ivanova N."/>
            <person name="Mavromatis K."/>
            <person name="Ovchinnikova G."/>
            <person name="Pati A."/>
            <person name="Chen A."/>
            <person name="Palaniappan K."/>
            <person name="Land M."/>
            <person name="Hauser L."/>
            <person name="Chang Y.J."/>
            <person name="Jeffries C.D."/>
            <person name="Detter J.C."/>
            <person name="Brettin T."/>
            <person name="Rohde M."/>
            <person name="Goker M."/>
            <person name="Bristow J."/>
            <person name="Eisen J.A."/>
            <person name="Markowitz V."/>
            <person name="Hugenholtz P."/>
            <person name="Kyrpides N.C."/>
            <person name="Klenk H.P."/>
            <person name="Chen F."/>
        </authorList>
    </citation>
    <scope>NUCLEOTIDE SEQUENCE [LARGE SCALE GENOMIC DNA]</scope>
    <source>
        <strain evidence="2">ATCC 700099 / DSM 44233 / CIP 104796 / JCM 9543 / NBRC 105858 / Y-104</strain>
    </source>
</reference>
<dbReference type="eggNOG" id="ENOG5033MPJ">
    <property type="taxonomic scope" value="Bacteria"/>
</dbReference>
<dbReference type="RefSeq" id="WP_015747953.1">
    <property type="nucleotide sequence ID" value="NC_013235.1"/>
</dbReference>
<dbReference type="Proteomes" id="UP000002218">
    <property type="component" value="Chromosome"/>
</dbReference>
<dbReference type="HOGENOM" id="CLU_1426918_0_0_11"/>
<reference evidence="2" key="1">
    <citation type="submission" date="2009-09" db="EMBL/GenBank/DDBJ databases">
        <title>The complete genome of Nakamurella multipartita DSM 44233.</title>
        <authorList>
            <consortium name="US DOE Joint Genome Institute (JGI-PGF)"/>
            <person name="Lucas S."/>
            <person name="Copeland A."/>
            <person name="Lapidus A."/>
            <person name="Glavina del Rio T."/>
            <person name="Dalin E."/>
            <person name="Tice H."/>
            <person name="Bruce D."/>
            <person name="Goodwin L."/>
            <person name="Pitluck S."/>
            <person name="Kyrpides N."/>
            <person name="Mavromatis K."/>
            <person name="Ivanova N."/>
            <person name="Ovchinnikova G."/>
            <person name="Sims D."/>
            <person name="Meincke L."/>
            <person name="Brettin T."/>
            <person name="Detter J.C."/>
            <person name="Han C."/>
            <person name="Larimer F."/>
            <person name="Land M."/>
            <person name="Hauser L."/>
            <person name="Markowitz V."/>
            <person name="Cheng J.-F."/>
            <person name="Hugenholtz P."/>
            <person name="Woyke T."/>
            <person name="Wu D."/>
            <person name="Klenk H.-P."/>
            <person name="Eisen J.A."/>
        </authorList>
    </citation>
    <scope>NUCLEOTIDE SEQUENCE [LARGE SCALE GENOMIC DNA]</scope>
    <source>
        <strain evidence="2">ATCC 700099 / DSM 44233 / CIP 104796 / JCM 9543 / NBRC 105858 / Y-104</strain>
    </source>
</reference>
<dbReference type="EMBL" id="CP001737">
    <property type="protein sequence ID" value="ACV79074.1"/>
    <property type="molecule type" value="Genomic_DNA"/>
</dbReference>
<dbReference type="STRING" id="479431.Namu_2728"/>
<organism evidence="1 2">
    <name type="scientific">Nakamurella multipartita (strain ATCC 700099 / DSM 44233 / CIP 104796 / JCM 9543 / NBRC 105858 / Y-104)</name>
    <name type="common">Microsphaera multipartita</name>
    <dbReference type="NCBI Taxonomy" id="479431"/>
    <lineage>
        <taxon>Bacteria</taxon>
        <taxon>Bacillati</taxon>
        <taxon>Actinomycetota</taxon>
        <taxon>Actinomycetes</taxon>
        <taxon>Nakamurellales</taxon>
        <taxon>Nakamurellaceae</taxon>
        <taxon>Nakamurella</taxon>
    </lineage>
</organism>
<name>C8X8L9_NAKMY</name>
<keyword evidence="2" id="KW-1185">Reference proteome</keyword>
<gene>
    <name evidence="1" type="ordered locus">Namu_2728</name>
</gene>
<sequence>MGITIGLEMPDQPLSWTVVHRDDDSPWRGGFADAAAAESAARRHDRVCHHEDCVVYGSRVVAVFEPEFDAAPSVQISASNARHLADVLGLGTDIWEVPALDPDALMGRVLLAQAISPVDVGVPPAVAGQVIDCGRRAGWTEHRLAQVHQVAMAARRLGVRVIWS</sequence>
<accession>C8X8L9</accession>
<protein>
    <submittedName>
        <fullName evidence="1">Uncharacterized protein</fullName>
    </submittedName>
</protein>
<dbReference type="AlphaFoldDB" id="C8X8L9"/>
<dbReference type="KEGG" id="nml:Namu_2728"/>
<evidence type="ECO:0000313" key="1">
    <source>
        <dbReference type="EMBL" id="ACV79074.1"/>
    </source>
</evidence>
<dbReference type="InParanoid" id="C8X8L9"/>
<evidence type="ECO:0000313" key="2">
    <source>
        <dbReference type="Proteomes" id="UP000002218"/>
    </source>
</evidence>